<dbReference type="EMBL" id="CP032228">
    <property type="protein sequence ID" value="QFI61872.1"/>
    <property type="molecule type" value="Genomic_DNA"/>
</dbReference>
<organism evidence="1 2">
    <name type="scientific">Qipengyuania flava</name>
    <dbReference type="NCBI Taxonomy" id="192812"/>
    <lineage>
        <taxon>Bacteria</taxon>
        <taxon>Pseudomonadati</taxon>
        <taxon>Pseudomonadota</taxon>
        <taxon>Alphaproteobacteria</taxon>
        <taxon>Sphingomonadales</taxon>
        <taxon>Erythrobacteraceae</taxon>
        <taxon>Qipengyuania</taxon>
    </lineage>
</organism>
<accession>A0A5P6N790</accession>
<name>A0A5P6N790_9SPHN</name>
<evidence type="ECO:0000313" key="2">
    <source>
        <dbReference type="Proteomes" id="UP000325385"/>
    </source>
</evidence>
<reference evidence="2" key="1">
    <citation type="submission" date="2018-09" db="EMBL/GenBank/DDBJ databases">
        <title>Nocardia yunnanensis sp. nov., an actinomycete isolated from a soil sample.</title>
        <authorList>
            <person name="Zhang J."/>
        </authorList>
    </citation>
    <scope>NUCLEOTIDE SEQUENCE [LARGE SCALE GENOMIC DNA]</scope>
    <source>
        <strain evidence="2">21-3</strain>
    </source>
</reference>
<sequence>MTAEAEDAHLRELRLECLSSGRHRYLHLDILGCSPGDLPARDVGSVWRTEDTLARRRHKFLLDIDSVCDRAVRRRVFGASDGAFLSDIAAQLVRRS</sequence>
<evidence type="ECO:0000313" key="1">
    <source>
        <dbReference type="EMBL" id="QFI61872.1"/>
    </source>
</evidence>
<gene>
    <name evidence="1" type="ORF">D0Y83_00180</name>
</gene>
<dbReference type="Proteomes" id="UP000325385">
    <property type="component" value="Chromosome"/>
</dbReference>
<protein>
    <submittedName>
        <fullName evidence="1">Uncharacterized protein</fullName>
    </submittedName>
</protein>
<dbReference type="AlphaFoldDB" id="A0A5P6N790"/>
<proteinExistence type="predicted"/>